<proteinExistence type="predicted"/>
<evidence type="ECO:0000313" key="1">
    <source>
        <dbReference type="EMBL" id="RAJ79034.1"/>
    </source>
</evidence>
<dbReference type="Proteomes" id="UP000249819">
    <property type="component" value="Unassembled WGS sequence"/>
</dbReference>
<evidence type="ECO:0000313" key="2">
    <source>
        <dbReference type="Proteomes" id="UP000249819"/>
    </source>
</evidence>
<organism evidence="1 2">
    <name type="scientific">Chitinophaga dinghuensis</name>
    <dbReference type="NCBI Taxonomy" id="1539050"/>
    <lineage>
        <taxon>Bacteria</taxon>
        <taxon>Pseudomonadati</taxon>
        <taxon>Bacteroidota</taxon>
        <taxon>Chitinophagia</taxon>
        <taxon>Chitinophagales</taxon>
        <taxon>Chitinophagaceae</taxon>
        <taxon>Chitinophaga</taxon>
    </lineage>
</organism>
<dbReference type="EMBL" id="QLMA01000006">
    <property type="protein sequence ID" value="RAJ79034.1"/>
    <property type="molecule type" value="Genomic_DNA"/>
</dbReference>
<reference evidence="1 2" key="1">
    <citation type="submission" date="2018-06" db="EMBL/GenBank/DDBJ databases">
        <title>Genomic Encyclopedia of Archaeal and Bacterial Type Strains, Phase II (KMG-II): from individual species to whole genera.</title>
        <authorList>
            <person name="Goeker M."/>
        </authorList>
    </citation>
    <scope>NUCLEOTIDE SEQUENCE [LARGE SCALE GENOMIC DNA]</scope>
    <source>
        <strain evidence="1 2">DSM 29821</strain>
    </source>
</reference>
<dbReference type="RefSeq" id="WP_111593512.1">
    <property type="nucleotide sequence ID" value="NZ_QLMA01000006.1"/>
</dbReference>
<keyword evidence="2" id="KW-1185">Reference proteome</keyword>
<accession>A0A327VW27</accession>
<protein>
    <submittedName>
        <fullName evidence="1">Uncharacterized protein</fullName>
    </submittedName>
</protein>
<dbReference type="AlphaFoldDB" id="A0A327VW27"/>
<dbReference type="OrthoDB" id="620967at2"/>
<name>A0A327VW27_9BACT</name>
<sequence length="431" mass="49122">MQHTFQLVPKTTVITRYQLDSRIFESPEAFHELTDPDTWYYLHEGNLNINGHFVIELDNLPEGPDGKHIEGYIIDGDLHVSGNIINDIGDYGPVLYVAGNITCQSLLIGGAPTRVTGDIIAKEMILLHYNHGWMKCDGVFRAPVMVVNDYHLPEANKNITQFYYNDRDPEMPAENECQEDDNGDDVISPNLSHLLNDQLTTTFEEIQQDLAAGETVLAPVERDANWYLQRVQRNYNDLKRVPTTYKTPELCHAALQKGIGALKYFPQAMLTPALAVEVAAIDGMALRYLPDELITSELCHLAVKHGALLRSDIPEQFYDADIILQSVRYRDFQMEYVPVAYITEELMAEYVKIGRGAWLDRYCQSANISKERVLQSVIDSGFNSLEPVFSWHLSATTYQYAKAKYDTPEYRTEWDNLILRFGNKVKRVTNT</sequence>
<gene>
    <name evidence="1" type="ORF">CLV59_10694</name>
</gene>
<comment type="caution">
    <text evidence="1">The sequence shown here is derived from an EMBL/GenBank/DDBJ whole genome shotgun (WGS) entry which is preliminary data.</text>
</comment>